<keyword evidence="2" id="KW-1185">Reference proteome</keyword>
<dbReference type="EMBL" id="JBBPBM010000068">
    <property type="protein sequence ID" value="KAK8513897.1"/>
    <property type="molecule type" value="Genomic_DNA"/>
</dbReference>
<accession>A0ABR2C3P9</accession>
<reference evidence="1 2" key="1">
    <citation type="journal article" date="2024" name="G3 (Bethesda)">
        <title>Genome assembly of Hibiscus sabdariffa L. provides insights into metabolisms of medicinal natural products.</title>
        <authorList>
            <person name="Kim T."/>
        </authorList>
    </citation>
    <scope>NUCLEOTIDE SEQUENCE [LARGE SCALE GENOMIC DNA]</scope>
    <source>
        <strain evidence="1">TK-2024</strain>
        <tissue evidence="1">Old leaves</tissue>
    </source>
</reference>
<protein>
    <submittedName>
        <fullName evidence="1">Uncharacterized protein</fullName>
    </submittedName>
</protein>
<organism evidence="1 2">
    <name type="scientific">Hibiscus sabdariffa</name>
    <name type="common">roselle</name>
    <dbReference type="NCBI Taxonomy" id="183260"/>
    <lineage>
        <taxon>Eukaryota</taxon>
        <taxon>Viridiplantae</taxon>
        <taxon>Streptophyta</taxon>
        <taxon>Embryophyta</taxon>
        <taxon>Tracheophyta</taxon>
        <taxon>Spermatophyta</taxon>
        <taxon>Magnoliopsida</taxon>
        <taxon>eudicotyledons</taxon>
        <taxon>Gunneridae</taxon>
        <taxon>Pentapetalae</taxon>
        <taxon>rosids</taxon>
        <taxon>malvids</taxon>
        <taxon>Malvales</taxon>
        <taxon>Malvaceae</taxon>
        <taxon>Malvoideae</taxon>
        <taxon>Hibiscus</taxon>
    </lineage>
</organism>
<name>A0ABR2C3P9_9ROSI</name>
<dbReference type="Proteomes" id="UP001472677">
    <property type="component" value="Unassembled WGS sequence"/>
</dbReference>
<sequence>MSCLCCKKPASLATKSSIRNKSNELIDDGFMFSSDVQWSRTKACEITWIRRESNSLAVADGMAKLASLDHLEISIVEHIPEPLVRLATLDKNSLFSSPVHVI</sequence>
<comment type="caution">
    <text evidence="1">The sequence shown here is derived from an EMBL/GenBank/DDBJ whole genome shotgun (WGS) entry which is preliminary data.</text>
</comment>
<gene>
    <name evidence="1" type="ORF">V6N12_037265</name>
</gene>
<evidence type="ECO:0000313" key="1">
    <source>
        <dbReference type="EMBL" id="KAK8513897.1"/>
    </source>
</evidence>
<evidence type="ECO:0000313" key="2">
    <source>
        <dbReference type="Proteomes" id="UP001472677"/>
    </source>
</evidence>
<proteinExistence type="predicted"/>